<dbReference type="STRING" id="69895.SAMN05192551_102177"/>
<sequence>MINREAKVLIIGGGTAGYACAMECGKHGLETILVEKEPALGGTGFRSGCLPVKFLLDQLKLTRKVEMTGRKLAVDEGALFQKCQQYMAETSQRMERKLKENGVQLLLGNGKFLDADTYQVDLPDDSHQIRAEKIVLATGTSPGYPEPIRPDGNKLLTHREAVMLNRIPESLLVLGGEVEGLEFASLFSELGSRVTVLEMMPTFLEGMDEDLKQPLFDRLLKNGVILKSGCKVAEAETLPEGVKVRTESGETYLGEKAIVAMSRKPNFPKGLQELGIEIKENRIFINRQCQTSLAHMYAIGDINGRMEMAHTAGQQGLFLGRHLALNQSIPWEYDALPRAMFTIPENAGAGKQEKELMAEKTSYRKGIAYWKDTWRGGVQPWSEGHIKVLVSDEGVLLGVWMTGLDIGEQVSFLGMMVQQKMKVSDIEKHLMVHPTLSEGILQAIGNIQ</sequence>
<reference evidence="9" key="1">
    <citation type="submission" date="2016-10" db="EMBL/GenBank/DDBJ databases">
        <authorList>
            <person name="Varghese N."/>
            <person name="Submissions S."/>
        </authorList>
    </citation>
    <scope>NUCLEOTIDE SEQUENCE [LARGE SCALE GENOMIC DNA]</scope>
    <source>
        <strain evidence="9">Z-7934</strain>
    </source>
</reference>
<protein>
    <submittedName>
        <fullName evidence="8">Dihydrolipoamide dehydrogenase</fullName>
    </submittedName>
</protein>
<evidence type="ECO:0000256" key="3">
    <source>
        <dbReference type="ARBA" id="ARBA00022630"/>
    </source>
</evidence>
<dbReference type="PRINTS" id="PR00411">
    <property type="entry name" value="PNDRDTASEI"/>
</dbReference>
<dbReference type="InterPro" id="IPR036188">
    <property type="entry name" value="FAD/NAD-bd_sf"/>
</dbReference>
<dbReference type="Pfam" id="PF07992">
    <property type="entry name" value="Pyr_redox_2"/>
    <property type="match status" value="1"/>
</dbReference>
<keyword evidence="4" id="KW-0274">FAD</keyword>
<keyword evidence="3" id="KW-0285">Flavoprotein</keyword>
<feature type="domain" description="Pyridine nucleotide-disulphide oxidoreductase dimerisation" evidence="6">
    <location>
        <begin position="337"/>
        <end position="443"/>
    </location>
</feature>
<dbReference type="InterPro" id="IPR004099">
    <property type="entry name" value="Pyr_nucl-diS_OxRdtase_dimer"/>
</dbReference>
<dbReference type="Gene3D" id="3.50.50.60">
    <property type="entry name" value="FAD/NAD(P)-binding domain"/>
    <property type="match status" value="2"/>
</dbReference>
<dbReference type="RefSeq" id="WP_093370395.1">
    <property type="nucleotide sequence ID" value="NZ_FOQA01000002.1"/>
</dbReference>
<dbReference type="Pfam" id="PF02852">
    <property type="entry name" value="Pyr_redox_dim"/>
    <property type="match status" value="1"/>
</dbReference>
<evidence type="ECO:0000256" key="2">
    <source>
        <dbReference type="ARBA" id="ARBA00007532"/>
    </source>
</evidence>
<dbReference type="SUPFAM" id="SSF55424">
    <property type="entry name" value="FAD/NAD-linked reductases, dimerisation (C-terminal) domain"/>
    <property type="match status" value="1"/>
</dbReference>
<accession>A0A1I3C2Y2</accession>
<dbReference type="GO" id="GO:0006103">
    <property type="term" value="P:2-oxoglutarate metabolic process"/>
    <property type="evidence" value="ECO:0007669"/>
    <property type="project" value="TreeGrafter"/>
</dbReference>
<keyword evidence="5" id="KW-0520">NAD</keyword>
<dbReference type="InterPro" id="IPR016156">
    <property type="entry name" value="FAD/NAD-linked_Rdtase_dimer_sf"/>
</dbReference>
<dbReference type="EMBL" id="FOQA01000002">
    <property type="protein sequence ID" value="SFH68872.1"/>
    <property type="molecule type" value="Genomic_DNA"/>
</dbReference>
<evidence type="ECO:0000256" key="5">
    <source>
        <dbReference type="ARBA" id="ARBA00023027"/>
    </source>
</evidence>
<name>A0A1I3C2Y2_9FIRM</name>
<dbReference type="InterPro" id="IPR023753">
    <property type="entry name" value="FAD/NAD-binding_dom"/>
</dbReference>
<evidence type="ECO:0000256" key="1">
    <source>
        <dbReference type="ARBA" id="ARBA00001974"/>
    </source>
</evidence>
<comment type="similarity">
    <text evidence="2">Belongs to the class-I pyridine nucleotide-disulfide oxidoreductase family.</text>
</comment>
<dbReference type="PRINTS" id="PR00368">
    <property type="entry name" value="FADPNR"/>
</dbReference>
<evidence type="ECO:0000259" key="7">
    <source>
        <dbReference type="Pfam" id="PF07992"/>
    </source>
</evidence>
<dbReference type="Proteomes" id="UP000199287">
    <property type="component" value="Unassembled WGS sequence"/>
</dbReference>
<organism evidence="8 9">
    <name type="scientific">Tindallia magadiensis</name>
    <dbReference type="NCBI Taxonomy" id="69895"/>
    <lineage>
        <taxon>Bacteria</taxon>
        <taxon>Bacillati</taxon>
        <taxon>Bacillota</taxon>
        <taxon>Clostridia</taxon>
        <taxon>Peptostreptococcales</taxon>
        <taxon>Tindalliaceae</taxon>
        <taxon>Tindallia</taxon>
    </lineage>
</organism>
<dbReference type="PROSITE" id="PS51257">
    <property type="entry name" value="PROKAR_LIPOPROTEIN"/>
    <property type="match status" value="1"/>
</dbReference>
<evidence type="ECO:0000256" key="4">
    <source>
        <dbReference type="ARBA" id="ARBA00022827"/>
    </source>
</evidence>
<comment type="cofactor">
    <cofactor evidence="1">
        <name>FAD</name>
        <dbReference type="ChEBI" id="CHEBI:57692"/>
    </cofactor>
</comment>
<feature type="domain" description="FAD/NAD(P)-binding" evidence="7">
    <location>
        <begin position="7"/>
        <end position="316"/>
    </location>
</feature>
<dbReference type="OrthoDB" id="1705205at2"/>
<evidence type="ECO:0000313" key="8">
    <source>
        <dbReference type="EMBL" id="SFH68872.1"/>
    </source>
</evidence>
<dbReference type="GO" id="GO:0004148">
    <property type="term" value="F:dihydrolipoyl dehydrogenase (NADH) activity"/>
    <property type="evidence" value="ECO:0007669"/>
    <property type="project" value="TreeGrafter"/>
</dbReference>
<evidence type="ECO:0000313" key="9">
    <source>
        <dbReference type="Proteomes" id="UP000199287"/>
    </source>
</evidence>
<proteinExistence type="inferred from homology"/>
<dbReference type="PANTHER" id="PTHR22912:SF151">
    <property type="entry name" value="DIHYDROLIPOYL DEHYDROGENASE, MITOCHONDRIAL"/>
    <property type="match status" value="1"/>
</dbReference>
<dbReference type="Gene3D" id="3.30.390.30">
    <property type="match status" value="1"/>
</dbReference>
<keyword evidence="9" id="KW-1185">Reference proteome</keyword>
<gene>
    <name evidence="8" type="ORF">SAMN05192551_102177</name>
</gene>
<dbReference type="SUPFAM" id="SSF51905">
    <property type="entry name" value="FAD/NAD(P)-binding domain"/>
    <property type="match status" value="1"/>
</dbReference>
<dbReference type="GO" id="GO:0050660">
    <property type="term" value="F:flavin adenine dinucleotide binding"/>
    <property type="evidence" value="ECO:0007669"/>
    <property type="project" value="TreeGrafter"/>
</dbReference>
<dbReference type="PANTHER" id="PTHR22912">
    <property type="entry name" value="DISULFIDE OXIDOREDUCTASE"/>
    <property type="match status" value="1"/>
</dbReference>
<evidence type="ECO:0000259" key="6">
    <source>
        <dbReference type="Pfam" id="PF02852"/>
    </source>
</evidence>
<dbReference type="AlphaFoldDB" id="A0A1I3C2Y2"/>
<dbReference type="InterPro" id="IPR050151">
    <property type="entry name" value="Class-I_Pyr_Nuc-Dis_Oxidored"/>
</dbReference>